<evidence type="ECO:0000313" key="2">
    <source>
        <dbReference type="EMBL" id="TDO26707.1"/>
    </source>
</evidence>
<dbReference type="InterPro" id="IPR025992">
    <property type="entry name" value="Haem-bd"/>
</dbReference>
<proteinExistence type="predicted"/>
<evidence type="ECO:0000259" key="1">
    <source>
        <dbReference type="SMART" id="SM01235"/>
    </source>
</evidence>
<organism evidence="2 3">
    <name type="scientific">Sediminibacterium goheungense</name>
    <dbReference type="NCBI Taxonomy" id="1086393"/>
    <lineage>
        <taxon>Bacteria</taxon>
        <taxon>Pseudomonadati</taxon>
        <taxon>Bacteroidota</taxon>
        <taxon>Chitinophagia</taxon>
        <taxon>Chitinophagales</taxon>
        <taxon>Chitinophagaceae</taxon>
        <taxon>Sediminibacterium</taxon>
    </lineage>
</organism>
<dbReference type="RefSeq" id="WP_211340763.1">
    <property type="nucleotide sequence ID" value="NZ_SNWP01000011.1"/>
</dbReference>
<dbReference type="AlphaFoldDB" id="A0A4R6IWF4"/>
<dbReference type="Pfam" id="PF14376">
    <property type="entry name" value="Haem_bd"/>
    <property type="match status" value="1"/>
</dbReference>
<comment type="caution">
    <text evidence="2">The sequence shown here is derived from an EMBL/GenBank/DDBJ whole genome shotgun (WGS) entry which is preliminary data.</text>
</comment>
<feature type="domain" description="Haem-binding" evidence="1">
    <location>
        <begin position="12"/>
        <end position="146"/>
    </location>
</feature>
<sequence length="163" mass="18965">MKILKRILLLLLIAFVAIQFVRPAKNVSTDKSKHVSTLYTVPAEVNTILTKACNDCHTNNTVYPWYASVQPVSWWLDDHIKDGKKHLNFDEYSTYSLRKQYHKMEEVIEQVKEKEMPLNSYTWVHGDAKLTEDERVALTGWAQSVIDTMKAHYPIDSLVRKKN</sequence>
<dbReference type="SMART" id="SM01235">
    <property type="entry name" value="Haem_bd"/>
    <property type="match status" value="1"/>
</dbReference>
<accession>A0A4R6IWF4</accession>
<protein>
    <submittedName>
        <fullName evidence="2">Heme-binding protein</fullName>
    </submittedName>
</protein>
<dbReference type="EMBL" id="SNWP01000011">
    <property type="protein sequence ID" value="TDO26707.1"/>
    <property type="molecule type" value="Genomic_DNA"/>
</dbReference>
<reference evidence="2 3" key="1">
    <citation type="submission" date="2019-03" db="EMBL/GenBank/DDBJ databases">
        <title>Genomic Encyclopedia of Archaeal and Bacterial Type Strains, Phase II (KMG-II): from individual species to whole genera.</title>
        <authorList>
            <person name="Goeker M."/>
        </authorList>
    </citation>
    <scope>NUCLEOTIDE SEQUENCE [LARGE SCALE GENOMIC DNA]</scope>
    <source>
        <strain evidence="2 3">DSM 28323</strain>
    </source>
</reference>
<gene>
    <name evidence="2" type="ORF">BC659_2016</name>
</gene>
<keyword evidence="3" id="KW-1185">Reference proteome</keyword>
<dbReference type="Proteomes" id="UP000295741">
    <property type="component" value="Unassembled WGS sequence"/>
</dbReference>
<name>A0A4R6IWF4_9BACT</name>
<evidence type="ECO:0000313" key="3">
    <source>
        <dbReference type="Proteomes" id="UP000295741"/>
    </source>
</evidence>